<dbReference type="GO" id="GO:0002100">
    <property type="term" value="P:tRNA wobble adenosine to inosine editing"/>
    <property type="evidence" value="ECO:0007669"/>
    <property type="project" value="InterPro"/>
</dbReference>
<comment type="cofactor">
    <cofactor evidence="1">
        <name>Zn(2+)</name>
        <dbReference type="ChEBI" id="CHEBI:29105"/>
    </cofactor>
</comment>
<dbReference type="InterPro" id="IPR002125">
    <property type="entry name" value="CMP_dCMP_dom"/>
</dbReference>
<feature type="compositionally biased region" description="Basic and acidic residues" evidence="10">
    <location>
        <begin position="297"/>
        <end position="309"/>
    </location>
</feature>
<proteinExistence type="inferred from homology"/>
<evidence type="ECO:0000313" key="12">
    <source>
        <dbReference type="EMBL" id="KAJ6793425.1"/>
    </source>
</evidence>
<dbReference type="CDD" id="cd01285">
    <property type="entry name" value="nucleoside_deaminase"/>
    <property type="match status" value="1"/>
</dbReference>
<reference evidence="12" key="1">
    <citation type="journal article" date="2023" name="GigaByte">
        <title>Genome assembly of the bearded iris, Iris pallida Lam.</title>
        <authorList>
            <person name="Bruccoleri R.E."/>
            <person name="Oakeley E.J."/>
            <person name="Faust A.M.E."/>
            <person name="Altorfer M."/>
            <person name="Dessus-Babus S."/>
            <person name="Burckhardt D."/>
            <person name="Oertli M."/>
            <person name="Naumann U."/>
            <person name="Petersen F."/>
            <person name="Wong J."/>
        </authorList>
    </citation>
    <scope>NUCLEOTIDE SEQUENCE</scope>
    <source>
        <strain evidence="12">GSM-AAB239-AS_SAM_17_03QT</strain>
    </source>
</reference>
<evidence type="ECO:0000256" key="10">
    <source>
        <dbReference type="SAM" id="MobiDB-lite"/>
    </source>
</evidence>
<keyword evidence="6" id="KW-0378">Hydrolase</keyword>
<comment type="catalytic activity">
    <reaction evidence="8">
        <text>adenosine(34) in tRNA + H2O + H(+) = inosine(34) in tRNA + NH4(+)</text>
        <dbReference type="Rhea" id="RHEA:43168"/>
        <dbReference type="Rhea" id="RHEA-COMP:10373"/>
        <dbReference type="Rhea" id="RHEA-COMP:10374"/>
        <dbReference type="ChEBI" id="CHEBI:15377"/>
        <dbReference type="ChEBI" id="CHEBI:15378"/>
        <dbReference type="ChEBI" id="CHEBI:28938"/>
        <dbReference type="ChEBI" id="CHEBI:74411"/>
        <dbReference type="ChEBI" id="CHEBI:82852"/>
        <dbReference type="EC" id="3.5.4.33"/>
    </reaction>
</comment>
<feature type="compositionally biased region" description="Polar residues" evidence="10">
    <location>
        <begin position="1068"/>
        <end position="1087"/>
    </location>
</feature>
<feature type="compositionally biased region" description="Polar residues" evidence="10">
    <location>
        <begin position="721"/>
        <end position="739"/>
    </location>
</feature>
<evidence type="ECO:0000256" key="5">
    <source>
        <dbReference type="ARBA" id="ARBA00022723"/>
    </source>
</evidence>
<dbReference type="GO" id="GO:0009507">
    <property type="term" value="C:chloroplast"/>
    <property type="evidence" value="ECO:0007669"/>
    <property type="project" value="TreeGrafter"/>
</dbReference>
<dbReference type="EMBL" id="JANAVB010043017">
    <property type="protein sequence ID" value="KAJ6793425.1"/>
    <property type="molecule type" value="Genomic_DNA"/>
</dbReference>
<protein>
    <recommendedName>
        <fullName evidence="3">tRNA(adenine(34)) deaminase</fullName>
        <ecNumber evidence="3">3.5.4.33</ecNumber>
    </recommendedName>
</protein>
<dbReference type="InterPro" id="IPR028883">
    <property type="entry name" value="tRNA_aden_deaminase"/>
</dbReference>
<dbReference type="GO" id="GO:0046872">
    <property type="term" value="F:metal ion binding"/>
    <property type="evidence" value="ECO:0007669"/>
    <property type="project" value="UniProtKB-KW"/>
</dbReference>
<keyword evidence="7" id="KW-0862">Zinc</keyword>
<dbReference type="HAMAP" id="MF_00972">
    <property type="entry name" value="tRNA_aden_deaminase"/>
    <property type="match status" value="1"/>
</dbReference>
<feature type="compositionally biased region" description="Basic and acidic residues" evidence="10">
    <location>
        <begin position="479"/>
        <end position="504"/>
    </location>
</feature>
<dbReference type="GO" id="GO:0052717">
    <property type="term" value="F:tRNA-specific adenosine-34 deaminase activity"/>
    <property type="evidence" value="ECO:0007669"/>
    <property type="project" value="UniProtKB-EC"/>
</dbReference>
<reference evidence="12" key="2">
    <citation type="submission" date="2023-04" db="EMBL/GenBank/DDBJ databases">
        <authorList>
            <person name="Bruccoleri R.E."/>
            <person name="Oakeley E.J."/>
            <person name="Faust A.-M."/>
            <person name="Dessus-Babus S."/>
            <person name="Altorfer M."/>
            <person name="Burckhardt D."/>
            <person name="Oertli M."/>
            <person name="Naumann U."/>
            <person name="Petersen F."/>
            <person name="Wong J."/>
        </authorList>
    </citation>
    <scope>NUCLEOTIDE SEQUENCE</scope>
    <source>
        <strain evidence="12">GSM-AAB239-AS_SAM_17_03QT</strain>
        <tissue evidence="12">Leaf</tissue>
    </source>
</reference>
<feature type="region of interest" description="Disordered" evidence="10">
    <location>
        <begin position="258"/>
        <end position="277"/>
    </location>
</feature>
<keyword evidence="13" id="KW-1185">Reference proteome</keyword>
<keyword evidence="4" id="KW-0819">tRNA processing</keyword>
<comment type="caution">
    <text evidence="12">The sequence shown here is derived from an EMBL/GenBank/DDBJ whole genome shotgun (WGS) entry which is preliminary data.</text>
</comment>
<evidence type="ECO:0000256" key="6">
    <source>
        <dbReference type="ARBA" id="ARBA00022801"/>
    </source>
</evidence>
<feature type="compositionally biased region" description="Basic and acidic residues" evidence="10">
    <location>
        <begin position="547"/>
        <end position="556"/>
    </location>
</feature>
<keyword evidence="9" id="KW-0175">Coiled coil</keyword>
<dbReference type="EC" id="3.5.4.33" evidence="3"/>
<gene>
    <name evidence="12" type="ORF">M6B38_236070</name>
</gene>
<accession>A0AAX6DNZ9</accession>
<evidence type="ECO:0000256" key="3">
    <source>
        <dbReference type="ARBA" id="ARBA00012740"/>
    </source>
</evidence>
<comment type="subunit">
    <text evidence="2">Homodimer.</text>
</comment>
<sequence length="1403" mass="156499">MYYYYNTSVYSNPTLAQRAKSSFYQSLNGGGGGDSSYSYSHSSSLYSVPRNPSFLLYSYLLSSRRQHSAYVRLEPSRAFLLTGGSIRRTVVGVCDGSSSSSRCCCCCGCTKGDTLGSAFKKPPIKDGSCGAGTRSLRKNFDFSDGFERSWVGRRRRVAGECCGCNKGDNLGLDSETSSRNEELYGKNLSFLNDYEGGVVGRRRNVVVGESSRGSSWSGREFDGAGMEEKEVQEVWKYEDDACSGRDSRKVTEMKDFDRRGCGGEEVSRSSNRYSGIQYKPNLRKADREDTMSSFLKQQREVECSDRTESSKSSQIGNNVDRVSNSQRRFEQVRANGRKDRSSTVDSSVRVARDNRIEVDRQGFDKMESNHQYETQTNISRIHARDAQRATDTRSSLDITADNRRSDNSRRYIEKEQMKDGENIDSSVENVLQVARDNRTGVNQQELDKMKSNRHYETQTDISRLHATDTQRASSSRSSLEIRADNRRSDNSRRYFEEEQMRGQENRYASVENVVQAREKRTQSDQQEFDKMKSDRQYETQTGISRVHATDTQRADDASSSLETRADGRWSDIRQSYFREEQMKESDNRSNSLEYVVEMARKKRIQLDQQEFDKMESDKQYTSRSSSSRIHASGTERASGSRGSLGMRTDVREENLSSAVNVVHGTGERWTSDSERVTNVHELERIHSERLSNLQERSDTRIEDRKETSSSLLARDKEEQRSTVSGESSQSTHTQMRFGQRLDGSSISLYQVKNDAIESASRLGKSSASYVGDFVDKLRQEISTAELSETDTGVHREMSQSVSDVTARLEEGRYTEEVGRDSSSRSGIKGPSDEMWDVRGASSQEPSKIEETLKDSSPVEAVDSTLAPGSAESAVSRRSHRSLWNYLASIIKLGWGQSARSHNSATKSSARSSSNESVGSEAWFSGTEADENEDEAKKKGLNHSTKESILTKTPAEQYEIGSSTTTGTLRIGSSSKHASLVSGAEDEEWHEDEEGQQSIISGVVYTDQAAVLTGAKASTSMTEIGKKIDDFSRERLPVVSGTEGSETELRRRVRSPKQIGSTIGHAGQSRLSSSTSMGTMRTASSSKGDSLVSRPEDLELSEGRKGRQGTASDVVPAEQLPSSSVCAGSPSSIEVETVQMPDSGSTELEDLSNREKIPEVGGSEGKDGELKRRKFQRNKQVMKEQFDEWEEAYVREREQRKVDELFMREALLEAKKAADAWEVPVGAVLVQNGKVIARGCNLVEELRDSTAHAEMICIREASSVLRTWRLAETTLYVTLEPCAMCAGAILQARIDTVVWGAPNKLLGADGSWVRLFPSADGGSNSLDSSNQISGPVHPFHPKITIRRGILATECADAMQQFFQLRRKKMKKEEQSPPPSCLPVSTNPTRLFTKVQDIFHMMFCL</sequence>
<feature type="region of interest" description="Disordered" evidence="10">
    <location>
        <begin position="448"/>
        <end position="566"/>
    </location>
</feature>
<feature type="compositionally biased region" description="Basic and acidic residues" evidence="10">
    <location>
        <begin position="516"/>
        <end position="537"/>
    </location>
</feature>
<dbReference type="PANTHER" id="PTHR11079:SF179">
    <property type="entry name" value="TRNA(ADENINE(34)) DEAMINASE, CHLOROPLASTIC"/>
    <property type="match status" value="1"/>
</dbReference>
<feature type="region of interest" description="Disordered" evidence="10">
    <location>
        <begin position="690"/>
        <end position="739"/>
    </location>
</feature>
<feature type="compositionally biased region" description="Basic and acidic residues" evidence="10">
    <location>
        <begin position="258"/>
        <end position="267"/>
    </location>
</feature>
<dbReference type="InterPro" id="IPR016193">
    <property type="entry name" value="Cytidine_deaminase-like"/>
</dbReference>
<feature type="compositionally biased region" description="Basic and acidic residues" evidence="10">
    <location>
        <begin position="1093"/>
        <end position="1104"/>
    </location>
</feature>
<feature type="compositionally biased region" description="Low complexity" evidence="10">
    <location>
        <begin position="900"/>
        <end position="919"/>
    </location>
</feature>
<evidence type="ECO:0000256" key="2">
    <source>
        <dbReference type="ARBA" id="ARBA00011738"/>
    </source>
</evidence>
<feature type="region of interest" description="Disordered" evidence="10">
    <location>
        <begin position="785"/>
        <end position="877"/>
    </location>
</feature>
<evidence type="ECO:0000259" key="11">
    <source>
        <dbReference type="PROSITE" id="PS51747"/>
    </source>
</evidence>
<dbReference type="PROSITE" id="PS51747">
    <property type="entry name" value="CYT_DCMP_DEAMINASES_2"/>
    <property type="match status" value="1"/>
</dbReference>
<dbReference type="Gene3D" id="3.40.140.10">
    <property type="entry name" value="Cytidine Deaminase, domain 2"/>
    <property type="match status" value="1"/>
</dbReference>
<feature type="compositionally biased region" description="Polar residues" evidence="10">
    <location>
        <begin position="310"/>
        <end position="326"/>
    </location>
</feature>
<dbReference type="SUPFAM" id="SSF53927">
    <property type="entry name" value="Cytidine deaminase-like"/>
    <property type="match status" value="1"/>
</dbReference>
<feature type="compositionally biased region" description="Basic and acidic residues" evidence="10">
    <location>
        <begin position="327"/>
        <end position="342"/>
    </location>
</feature>
<dbReference type="Proteomes" id="UP001140949">
    <property type="component" value="Unassembled WGS sequence"/>
</dbReference>
<feature type="compositionally biased region" description="Basic and acidic residues" evidence="10">
    <location>
        <begin position="610"/>
        <end position="620"/>
    </location>
</feature>
<evidence type="ECO:0000313" key="13">
    <source>
        <dbReference type="Proteomes" id="UP001140949"/>
    </source>
</evidence>
<name>A0AAX6DNZ9_IRIPA</name>
<keyword evidence="5" id="KW-0479">Metal-binding</keyword>
<feature type="coiled-coil region" evidence="9">
    <location>
        <begin position="1171"/>
        <end position="1198"/>
    </location>
</feature>
<feature type="compositionally biased region" description="Polar residues" evidence="10">
    <location>
        <begin position="469"/>
        <end position="478"/>
    </location>
</feature>
<feature type="region of interest" description="Disordered" evidence="10">
    <location>
        <begin position="1037"/>
        <end position="1151"/>
    </location>
</feature>
<feature type="compositionally biased region" description="Polar residues" evidence="10">
    <location>
        <begin position="959"/>
        <end position="970"/>
    </location>
</feature>
<feature type="compositionally biased region" description="Basic and acidic residues" evidence="10">
    <location>
        <begin position="448"/>
        <end position="468"/>
    </location>
</feature>
<evidence type="ECO:0000256" key="9">
    <source>
        <dbReference type="SAM" id="Coils"/>
    </source>
</evidence>
<dbReference type="Pfam" id="PF00383">
    <property type="entry name" value="dCMP_cyt_deam_1"/>
    <property type="match status" value="1"/>
</dbReference>
<feature type="region of interest" description="Disordered" evidence="10">
    <location>
        <begin position="297"/>
        <end position="348"/>
    </location>
</feature>
<dbReference type="FunFam" id="3.40.140.10:FF:000005">
    <property type="entry name" value="tRNA-specific adenosine deaminase"/>
    <property type="match status" value="1"/>
</dbReference>
<evidence type="ECO:0000256" key="1">
    <source>
        <dbReference type="ARBA" id="ARBA00001947"/>
    </source>
</evidence>
<evidence type="ECO:0000256" key="7">
    <source>
        <dbReference type="ARBA" id="ARBA00022833"/>
    </source>
</evidence>
<feature type="compositionally biased region" description="Basic and acidic residues" evidence="10">
    <location>
        <begin position="690"/>
        <end position="720"/>
    </location>
</feature>
<feature type="compositionally biased region" description="Low complexity" evidence="10">
    <location>
        <begin position="1121"/>
        <end position="1131"/>
    </location>
</feature>
<feature type="compositionally biased region" description="Basic and acidic residues" evidence="10">
    <location>
        <begin position="806"/>
        <end position="822"/>
    </location>
</feature>
<evidence type="ECO:0000256" key="4">
    <source>
        <dbReference type="ARBA" id="ARBA00022694"/>
    </source>
</evidence>
<feature type="region of interest" description="Disordered" evidence="10">
    <location>
        <begin position="897"/>
        <end position="970"/>
    </location>
</feature>
<dbReference type="PANTHER" id="PTHR11079">
    <property type="entry name" value="CYTOSINE DEAMINASE FAMILY MEMBER"/>
    <property type="match status" value="1"/>
</dbReference>
<feature type="region of interest" description="Disordered" evidence="10">
    <location>
        <begin position="607"/>
        <end position="659"/>
    </location>
</feature>
<organism evidence="12 13">
    <name type="scientific">Iris pallida</name>
    <name type="common">Sweet iris</name>
    <dbReference type="NCBI Taxonomy" id="29817"/>
    <lineage>
        <taxon>Eukaryota</taxon>
        <taxon>Viridiplantae</taxon>
        <taxon>Streptophyta</taxon>
        <taxon>Embryophyta</taxon>
        <taxon>Tracheophyta</taxon>
        <taxon>Spermatophyta</taxon>
        <taxon>Magnoliopsida</taxon>
        <taxon>Liliopsida</taxon>
        <taxon>Asparagales</taxon>
        <taxon>Iridaceae</taxon>
        <taxon>Iridoideae</taxon>
        <taxon>Irideae</taxon>
        <taxon>Iris</taxon>
    </lineage>
</organism>
<feature type="domain" description="CMP/dCMP-type deaminase" evidence="11">
    <location>
        <begin position="1200"/>
        <end position="1322"/>
    </location>
</feature>
<evidence type="ECO:0000256" key="8">
    <source>
        <dbReference type="ARBA" id="ARBA00048045"/>
    </source>
</evidence>